<comment type="caution">
    <text evidence="1">The sequence shown here is derived from an EMBL/GenBank/DDBJ whole genome shotgun (WGS) entry which is preliminary data.</text>
</comment>
<evidence type="ECO:0000313" key="1">
    <source>
        <dbReference type="EMBL" id="MDI1231714.1"/>
    </source>
</evidence>
<proteinExistence type="predicted"/>
<sequence length="530" mass="59683">MTKLYHIQIYKHFKSPPGTELFSILEQLLPIKFIFGEQDGIEVDGAIVIDGSADKEASGVPSISLSPPTDPANKSQQIETEVKFADDPDVPFPFRGRKVNTKLPQVEAVLAARPDETILASSNRGPIWVMSKVSGVKHFRSALPLPHISTEENFNDVFNGECFLEMLVLLQIVREITANTAYQNAPLRAGFIIDDPNLHWPRYGFVDYREIIAHAQKENYHVSFATIPLDTWFTHAATADLFRTNSRWLSLLIHGNNHAKEELARNYSEAMRKGLLQQAIQRIKRLERKANIRVCRVMVPPHGACSDAMLAELSKCEFESACISTRSLRAHNQDKSWTKTLGFFPAEIIQDCPVLPRWGLTGNVKNSLLLAAYLGQPMILRGHHQDLKDGGTVFDEYARFINGLGNVFWSNMTDLSRFNYLWRMEETTCFVKPLGRSIAFELPNEATEIVIESPGLIDNYTWQAASVDGFKCKIMSGEHLLLLKEMGSKILIERETAPPSPCVKVNLKPTGAPLILRRLLTEARDRLLAF</sequence>
<dbReference type="AlphaFoldDB" id="A0AA43TIP9"/>
<dbReference type="Proteomes" id="UP001160519">
    <property type="component" value="Unassembled WGS sequence"/>
</dbReference>
<keyword evidence="2" id="KW-1185">Reference proteome</keyword>
<organism evidence="1 2">
    <name type="scientific">Candidatus Methylobacter titanis</name>
    <dbReference type="NCBI Taxonomy" id="3053457"/>
    <lineage>
        <taxon>Bacteria</taxon>
        <taxon>Pseudomonadati</taxon>
        <taxon>Pseudomonadota</taxon>
        <taxon>Gammaproteobacteria</taxon>
        <taxon>Methylococcales</taxon>
        <taxon>Methylococcaceae</taxon>
        <taxon>Methylobacter</taxon>
    </lineage>
</organism>
<accession>A0AA43TIP9</accession>
<evidence type="ECO:0000313" key="2">
    <source>
        <dbReference type="Proteomes" id="UP001160519"/>
    </source>
</evidence>
<name>A0AA43TIP9_9GAMM</name>
<protein>
    <submittedName>
        <fullName evidence="1">Uncharacterized protein</fullName>
    </submittedName>
</protein>
<reference evidence="1" key="1">
    <citation type="submission" date="2023-01" db="EMBL/GenBank/DDBJ databases">
        <title>Biogeochemical cycle of methane in antarctic sediments.</title>
        <authorList>
            <person name="Roldan D.M."/>
            <person name="Menes R.J."/>
        </authorList>
    </citation>
    <scope>NUCLEOTIDE SEQUENCE [LARGE SCALE GENOMIC DNA]</scope>
    <source>
        <strain evidence="1">K-2018 MAG008</strain>
    </source>
</reference>
<dbReference type="EMBL" id="JAQSDF010000039">
    <property type="protein sequence ID" value="MDI1231714.1"/>
    <property type="molecule type" value="Genomic_DNA"/>
</dbReference>
<gene>
    <name evidence="1" type="ORF">PSU93_11235</name>
</gene>